<evidence type="ECO:0000313" key="4">
    <source>
        <dbReference type="EMBL" id="GMH16279.1"/>
    </source>
</evidence>
<dbReference type="Gene3D" id="1.20.58.1980">
    <property type="match status" value="1"/>
</dbReference>
<dbReference type="InterPro" id="IPR027640">
    <property type="entry name" value="Kinesin-like_fam"/>
</dbReference>
<feature type="domain" description="Kinesin motor" evidence="3">
    <location>
        <begin position="1"/>
        <end position="83"/>
    </location>
</feature>
<evidence type="ECO:0000259" key="3">
    <source>
        <dbReference type="PROSITE" id="PS50067"/>
    </source>
</evidence>
<dbReference type="PANTHER" id="PTHR47968:SF18">
    <property type="entry name" value="KINESIN-LIKE PROTEIN KIN-7F"/>
    <property type="match status" value="1"/>
</dbReference>
<dbReference type="InterPro" id="IPR027417">
    <property type="entry name" value="P-loop_NTPase"/>
</dbReference>
<dbReference type="EMBL" id="BSYO01000016">
    <property type="protein sequence ID" value="GMH16279.1"/>
    <property type="molecule type" value="Genomic_DNA"/>
</dbReference>
<dbReference type="SUPFAM" id="SSF52540">
    <property type="entry name" value="P-loop containing nucleoside triphosphate hydrolases"/>
    <property type="match status" value="1"/>
</dbReference>
<evidence type="ECO:0000313" key="5">
    <source>
        <dbReference type="Proteomes" id="UP001279734"/>
    </source>
</evidence>
<dbReference type="Proteomes" id="UP001279734">
    <property type="component" value="Unassembled WGS sequence"/>
</dbReference>
<gene>
    <name evidence="4" type="ORF">Nepgr_018120</name>
</gene>
<name>A0AAD3SSZ1_NEPGR</name>
<dbReference type="GO" id="GO:0008017">
    <property type="term" value="F:microtubule binding"/>
    <property type="evidence" value="ECO:0007669"/>
    <property type="project" value="InterPro"/>
</dbReference>
<evidence type="ECO:0000256" key="2">
    <source>
        <dbReference type="PROSITE-ProRule" id="PRU00283"/>
    </source>
</evidence>
<dbReference type="InterPro" id="IPR001752">
    <property type="entry name" value="Kinesin_motor_dom"/>
</dbReference>
<dbReference type="PROSITE" id="PS50067">
    <property type="entry name" value="KINESIN_MOTOR_2"/>
    <property type="match status" value="1"/>
</dbReference>
<keyword evidence="5" id="KW-1185">Reference proteome</keyword>
<keyword evidence="1" id="KW-0505">Motor protein</keyword>
<sequence>MNDASMLLKIAIPLSPHLFTFVISCSKGRLGHINYRDSKLTSILQPCLVSNGRTTIICTLSPALSHVVQSRNTLLFASCAEEVATNPQVNVVMPDKA</sequence>
<comment type="similarity">
    <text evidence="2">Belongs to the TRAFAC class myosin-kinesin ATPase superfamily. Kinesin family.</text>
</comment>
<dbReference type="GO" id="GO:0005524">
    <property type="term" value="F:ATP binding"/>
    <property type="evidence" value="ECO:0007669"/>
    <property type="project" value="InterPro"/>
</dbReference>
<comment type="caution">
    <text evidence="2">Lacks conserved residue(s) required for the propagation of feature annotation.</text>
</comment>
<dbReference type="GO" id="GO:0003777">
    <property type="term" value="F:microtubule motor activity"/>
    <property type="evidence" value="ECO:0007669"/>
    <property type="project" value="InterPro"/>
</dbReference>
<reference evidence="4" key="1">
    <citation type="submission" date="2023-05" db="EMBL/GenBank/DDBJ databases">
        <title>Nepenthes gracilis genome sequencing.</title>
        <authorList>
            <person name="Fukushima K."/>
        </authorList>
    </citation>
    <scope>NUCLEOTIDE SEQUENCE</scope>
    <source>
        <strain evidence="4">SING2019-196</strain>
    </source>
</reference>
<dbReference type="AlphaFoldDB" id="A0AAD3SSZ1"/>
<dbReference type="PANTHER" id="PTHR47968">
    <property type="entry name" value="CENTROMERE PROTEIN E"/>
    <property type="match status" value="1"/>
</dbReference>
<protein>
    <recommendedName>
        <fullName evidence="3">Kinesin motor domain-containing protein</fullName>
    </recommendedName>
</protein>
<accession>A0AAD3SSZ1</accession>
<dbReference type="Pfam" id="PF00225">
    <property type="entry name" value="Kinesin"/>
    <property type="match status" value="1"/>
</dbReference>
<evidence type="ECO:0000256" key="1">
    <source>
        <dbReference type="ARBA" id="ARBA00023175"/>
    </source>
</evidence>
<organism evidence="4 5">
    <name type="scientific">Nepenthes gracilis</name>
    <name type="common">Slender pitcher plant</name>
    <dbReference type="NCBI Taxonomy" id="150966"/>
    <lineage>
        <taxon>Eukaryota</taxon>
        <taxon>Viridiplantae</taxon>
        <taxon>Streptophyta</taxon>
        <taxon>Embryophyta</taxon>
        <taxon>Tracheophyta</taxon>
        <taxon>Spermatophyta</taxon>
        <taxon>Magnoliopsida</taxon>
        <taxon>eudicotyledons</taxon>
        <taxon>Gunneridae</taxon>
        <taxon>Pentapetalae</taxon>
        <taxon>Caryophyllales</taxon>
        <taxon>Nepenthaceae</taxon>
        <taxon>Nepenthes</taxon>
    </lineage>
</organism>
<comment type="caution">
    <text evidence="4">The sequence shown here is derived from an EMBL/GenBank/DDBJ whole genome shotgun (WGS) entry which is preliminary data.</text>
</comment>
<proteinExistence type="inferred from homology"/>
<dbReference type="GO" id="GO:0007018">
    <property type="term" value="P:microtubule-based movement"/>
    <property type="evidence" value="ECO:0007669"/>
    <property type="project" value="InterPro"/>
</dbReference>